<evidence type="ECO:0000313" key="7">
    <source>
        <dbReference type="Proteomes" id="UP001605036"/>
    </source>
</evidence>
<keyword evidence="4" id="KW-0677">Repeat</keyword>
<keyword evidence="3" id="KW-0963">Cytoplasm</keyword>
<dbReference type="SMART" id="SM00185">
    <property type="entry name" value="ARM"/>
    <property type="match status" value="10"/>
</dbReference>
<dbReference type="FunFam" id="1.25.10.10:FF:000803">
    <property type="entry name" value="Predicted protein"/>
    <property type="match status" value="1"/>
</dbReference>
<sequence>MPSSAAWARPEELVESLSSLDNTARLKALRDVKNQIIGNKTKKLSYIKLGAVPRVVEILASDTEVPLLVQSAAAVGSFACGIEAGVKAVLDSGVLPHLLKMLSNGDQKVVEACARSLKMIFQSTLAPKSDMFQSHRMELIIELLNSENESVAEVAASVLARCCETVDHQRALADAGGLQSLLRLLKGSVKTREAALDALGALTKGNKQLCAALSSMDQGRSLATIMKLVKDKSPRTRLLACTCLANVGKASPSSFQKEWEIRTSMLSVLVKLFDEPGSVGEEAPGVLADLVASNEELQEVALDMNTIEKLGEFLRKHELPSKQLAGVLMALAELCSRFQESRRQLLEMQVQAPIIAALEHESTSVRAAACSCIRSLSRSVKNLRTTLKDERLVEPLLKLLNDSSADIQELALSAVSNILLEFTPHKAVVFRCGGVSQLIQLSQSMDPTLRLKAVWALKNLIYMSDKTLKETVMGELTCNSLVDLIFDSEEKVREQAMALVRNLVYGDEDSVQLSLVQDAVLLHAVEKQLHESTQSEICIQGLYALSNVAAGSEVHKEAVMNIIIPGTSMGVNRNTSLLMKYLQDMTNPQLRVGALWCVINLTFPSSLGVSSRISRLRNGGVEAQLQIMAEDPCLDVKDRAKTALEQFSTVEIPPR</sequence>
<evidence type="ECO:0000256" key="5">
    <source>
        <dbReference type="ARBA" id="ARBA00023242"/>
    </source>
</evidence>
<dbReference type="Proteomes" id="UP001605036">
    <property type="component" value="Unassembled WGS sequence"/>
</dbReference>
<dbReference type="PANTHER" id="PTHR15651:SF7">
    <property type="entry name" value="ARMADILLO REPEAT-CONTAINING PROTEIN 8"/>
    <property type="match status" value="1"/>
</dbReference>
<dbReference type="GO" id="GO:0005634">
    <property type="term" value="C:nucleus"/>
    <property type="evidence" value="ECO:0007669"/>
    <property type="project" value="UniProtKB-SubCell"/>
</dbReference>
<proteinExistence type="predicted"/>
<evidence type="ECO:0000256" key="3">
    <source>
        <dbReference type="ARBA" id="ARBA00022490"/>
    </source>
</evidence>
<accession>A0ABD1ZF51</accession>
<dbReference type="GO" id="GO:0005737">
    <property type="term" value="C:cytoplasm"/>
    <property type="evidence" value="ECO:0007669"/>
    <property type="project" value="UniProtKB-SubCell"/>
</dbReference>
<evidence type="ECO:0000256" key="4">
    <source>
        <dbReference type="ARBA" id="ARBA00022737"/>
    </source>
</evidence>
<dbReference type="InterPro" id="IPR038739">
    <property type="entry name" value="ARMC8/Vid28"/>
</dbReference>
<evidence type="ECO:0000256" key="1">
    <source>
        <dbReference type="ARBA" id="ARBA00004123"/>
    </source>
</evidence>
<comment type="subcellular location">
    <subcellularLocation>
        <location evidence="2">Cytoplasm</location>
    </subcellularLocation>
    <subcellularLocation>
        <location evidence="1">Nucleus</location>
    </subcellularLocation>
</comment>
<dbReference type="Gene3D" id="1.25.10.10">
    <property type="entry name" value="Leucine-rich Repeat Variant"/>
    <property type="match status" value="2"/>
</dbReference>
<dbReference type="InterPro" id="IPR011989">
    <property type="entry name" value="ARM-like"/>
</dbReference>
<name>A0ABD1ZF51_9MARC</name>
<evidence type="ECO:0008006" key="8">
    <source>
        <dbReference type="Google" id="ProtNLM"/>
    </source>
</evidence>
<dbReference type="EMBL" id="JBHFFA010000001">
    <property type="protein sequence ID" value="KAL2649702.1"/>
    <property type="molecule type" value="Genomic_DNA"/>
</dbReference>
<keyword evidence="5" id="KW-0539">Nucleus</keyword>
<dbReference type="AlphaFoldDB" id="A0ABD1ZF51"/>
<gene>
    <name evidence="6" type="ORF">R1flu_017830</name>
</gene>
<dbReference type="PANTHER" id="PTHR15651">
    <property type="entry name" value="ARMADILLO REPEAT-CONTAINING PROTEIN 8"/>
    <property type="match status" value="1"/>
</dbReference>
<comment type="caution">
    <text evidence="6">The sequence shown here is derived from an EMBL/GenBank/DDBJ whole genome shotgun (WGS) entry which is preliminary data.</text>
</comment>
<organism evidence="6 7">
    <name type="scientific">Riccia fluitans</name>
    <dbReference type="NCBI Taxonomy" id="41844"/>
    <lineage>
        <taxon>Eukaryota</taxon>
        <taxon>Viridiplantae</taxon>
        <taxon>Streptophyta</taxon>
        <taxon>Embryophyta</taxon>
        <taxon>Marchantiophyta</taxon>
        <taxon>Marchantiopsida</taxon>
        <taxon>Marchantiidae</taxon>
        <taxon>Marchantiales</taxon>
        <taxon>Ricciaceae</taxon>
        <taxon>Riccia</taxon>
    </lineage>
</organism>
<evidence type="ECO:0000313" key="6">
    <source>
        <dbReference type="EMBL" id="KAL2649702.1"/>
    </source>
</evidence>
<evidence type="ECO:0000256" key="2">
    <source>
        <dbReference type="ARBA" id="ARBA00004496"/>
    </source>
</evidence>
<reference evidence="6 7" key="1">
    <citation type="submission" date="2024-09" db="EMBL/GenBank/DDBJ databases">
        <title>Chromosome-scale assembly of Riccia fluitans.</title>
        <authorList>
            <person name="Paukszto L."/>
            <person name="Sawicki J."/>
            <person name="Karawczyk K."/>
            <person name="Piernik-Szablinska J."/>
            <person name="Szczecinska M."/>
            <person name="Mazdziarz M."/>
        </authorList>
    </citation>
    <scope>NUCLEOTIDE SEQUENCE [LARGE SCALE GENOMIC DNA]</scope>
    <source>
        <strain evidence="6">Rf_01</strain>
        <tissue evidence="6">Aerial parts of the thallus</tissue>
    </source>
</reference>
<dbReference type="InterPro" id="IPR016024">
    <property type="entry name" value="ARM-type_fold"/>
</dbReference>
<dbReference type="InterPro" id="IPR000225">
    <property type="entry name" value="Armadillo"/>
</dbReference>
<dbReference type="SUPFAM" id="SSF48371">
    <property type="entry name" value="ARM repeat"/>
    <property type="match status" value="1"/>
</dbReference>
<protein>
    <recommendedName>
        <fullName evidence="8">Armadillo repeat-containing protein 8</fullName>
    </recommendedName>
</protein>
<dbReference type="Pfam" id="PF00514">
    <property type="entry name" value="Arm"/>
    <property type="match status" value="2"/>
</dbReference>
<keyword evidence="7" id="KW-1185">Reference proteome</keyword>